<comment type="caution">
    <text evidence="1">The sequence shown here is derived from an EMBL/GenBank/DDBJ whole genome shotgun (WGS) entry which is preliminary data.</text>
</comment>
<organism evidence="1 2">
    <name type="scientific">Dipteronia dyeriana</name>
    <dbReference type="NCBI Taxonomy" id="168575"/>
    <lineage>
        <taxon>Eukaryota</taxon>
        <taxon>Viridiplantae</taxon>
        <taxon>Streptophyta</taxon>
        <taxon>Embryophyta</taxon>
        <taxon>Tracheophyta</taxon>
        <taxon>Spermatophyta</taxon>
        <taxon>Magnoliopsida</taxon>
        <taxon>eudicotyledons</taxon>
        <taxon>Gunneridae</taxon>
        <taxon>Pentapetalae</taxon>
        <taxon>rosids</taxon>
        <taxon>malvids</taxon>
        <taxon>Sapindales</taxon>
        <taxon>Sapindaceae</taxon>
        <taxon>Hippocastanoideae</taxon>
        <taxon>Acereae</taxon>
        <taxon>Dipteronia</taxon>
    </lineage>
</organism>
<evidence type="ECO:0000313" key="2">
    <source>
        <dbReference type="Proteomes" id="UP001280121"/>
    </source>
</evidence>
<keyword evidence="2" id="KW-1185">Reference proteome</keyword>
<protein>
    <submittedName>
        <fullName evidence="1">Uncharacterized protein</fullName>
    </submittedName>
</protein>
<name>A0AAE0CRX3_9ROSI</name>
<gene>
    <name evidence="1" type="ORF">Ddye_007923</name>
</gene>
<dbReference type="EMBL" id="JANJYI010000002">
    <property type="protein sequence ID" value="KAK2661390.1"/>
    <property type="molecule type" value="Genomic_DNA"/>
</dbReference>
<evidence type="ECO:0000313" key="1">
    <source>
        <dbReference type="EMBL" id="KAK2661390.1"/>
    </source>
</evidence>
<feature type="non-terminal residue" evidence="1">
    <location>
        <position position="55"/>
    </location>
</feature>
<reference evidence="1" key="1">
    <citation type="journal article" date="2023" name="Plant J.">
        <title>Genome sequences and population genomics provide insights into the demographic history, inbreeding, and mutation load of two 'living fossil' tree species of Dipteronia.</title>
        <authorList>
            <person name="Feng Y."/>
            <person name="Comes H.P."/>
            <person name="Chen J."/>
            <person name="Zhu S."/>
            <person name="Lu R."/>
            <person name="Zhang X."/>
            <person name="Li P."/>
            <person name="Qiu J."/>
            <person name="Olsen K.M."/>
            <person name="Qiu Y."/>
        </authorList>
    </citation>
    <scope>NUCLEOTIDE SEQUENCE</scope>
    <source>
        <strain evidence="1">KIB01</strain>
    </source>
</reference>
<proteinExistence type="predicted"/>
<accession>A0AAE0CRX3</accession>
<dbReference type="AlphaFoldDB" id="A0AAE0CRX3"/>
<dbReference type="Proteomes" id="UP001280121">
    <property type="component" value="Unassembled WGS sequence"/>
</dbReference>
<sequence length="55" mass="6514">RERRREKALRVWSFCVLPIVQSFRVEEFVKDDEISLCKFGVCVPRVVQASVLKNF</sequence>